<evidence type="ECO:0000313" key="2">
    <source>
        <dbReference type="EMBL" id="DAE28594.1"/>
    </source>
</evidence>
<dbReference type="EMBL" id="BK059090">
    <property type="protein sequence ID" value="DAE28594.1"/>
    <property type="molecule type" value="Genomic_DNA"/>
</dbReference>
<name>A0A8S5RBR8_9VIRU</name>
<sequence length="92" mass="10249">MKEAMELLSNAFDTLNNTLVLGSEAGKISVVKAQIQKAYEILHREAEEQEKDKRELVALKYQLEDAKKKAKKVKDGEAETAKAPEESEVTDG</sequence>
<accession>A0A8S5RBR8</accession>
<feature type="compositionally biased region" description="Basic and acidic residues" evidence="1">
    <location>
        <begin position="66"/>
        <end position="85"/>
    </location>
</feature>
<organism evidence="2">
    <name type="scientific">virus sp. ctRwG8</name>
    <dbReference type="NCBI Taxonomy" id="2828254"/>
    <lineage>
        <taxon>Viruses</taxon>
    </lineage>
</organism>
<evidence type="ECO:0000256" key="1">
    <source>
        <dbReference type="SAM" id="MobiDB-lite"/>
    </source>
</evidence>
<feature type="region of interest" description="Disordered" evidence="1">
    <location>
        <begin position="66"/>
        <end position="92"/>
    </location>
</feature>
<reference evidence="2" key="1">
    <citation type="journal article" date="2021" name="Proc. Natl. Acad. Sci. U.S.A.">
        <title>A Catalog of Tens of Thousands of Viruses from Human Metagenomes Reveals Hidden Associations with Chronic Diseases.</title>
        <authorList>
            <person name="Tisza M.J."/>
            <person name="Buck C.B."/>
        </authorList>
    </citation>
    <scope>NUCLEOTIDE SEQUENCE</scope>
    <source>
        <strain evidence="2">CtRwG8</strain>
    </source>
</reference>
<protein>
    <submittedName>
        <fullName evidence="2">Uncharacterized protein</fullName>
    </submittedName>
</protein>
<proteinExistence type="predicted"/>